<accession>A0ABQ8VYD8</accession>
<reference evidence="2" key="1">
    <citation type="submission" date="2022-08" db="EMBL/GenBank/DDBJ databases">
        <title>A Global Phylogenomic Analysis of the Shiitake Genus Lentinula.</title>
        <authorList>
            <consortium name="DOE Joint Genome Institute"/>
            <person name="Sierra-Patev S."/>
            <person name="Min B."/>
            <person name="Naranjo-Ortiz M."/>
            <person name="Looney B."/>
            <person name="Konkel Z."/>
            <person name="Slot J.C."/>
            <person name="Sakamoto Y."/>
            <person name="Steenwyk J.L."/>
            <person name="Rokas A."/>
            <person name="Carro J."/>
            <person name="Camarero S."/>
            <person name="Ferreira P."/>
            <person name="Molpeceres G."/>
            <person name="Ruiz-Duenas F.J."/>
            <person name="Serrano A."/>
            <person name="Henrissat B."/>
            <person name="Drula E."/>
            <person name="Hughes K.W."/>
            <person name="Mata J.L."/>
            <person name="Ishikawa N.K."/>
            <person name="Vargas-Isla R."/>
            <person name="Ushijima S."/>
            <person name="Smith C.A."/>
            <person name="Ahrendt S."/>
            <person name="Andreopoulos W."/>
            <person name="He G."/>
            <person name="Labutti K."/>
            <person name="Lipzen A."/>
            <person name="Ng V."/>
            <person name="Riley R."/>
            <person name="Sandor L."/>
            <person name="Barry K."/>
            <person name="Martinez A.T."/>
            <person name="Xiao Y."/>
            <person name="Gibbons J.G."/>
            <person name="Terashima K."/>
            <person name="Grigoriev I.V."/>
            <person name="Hibbett D.S."/>
        </authorList>
    </citation>
    <scope>NUCLEOTIDE SEQUENCE</scope>
    <source>
        <strain evidence="2">RHP3577 ss4</strain>
    </source>
</reference>
<name>A0ABQ8VYD8_9AGAR</name>
<proteinExistence type="predicted"/>
<evidence type="ECO:0008006" key="4">
    <source>
        <dbReference type="Google" id="ProtNLM"/>
    </source>
</evidence>
<comment type="caution">
    <text evidence="2">The sequence shown here is derived from an EMBL/GenBank/DDBJ whole genome shotgun (WGS) entry which is preliminary data.</text>
</comment>
<gene>
    <name evidence="2" type="ORF">C8R41DRAFT_202607</name>
</gene>
<evidence type="ECO:0000313" key="3">
    <source>
        <dbReference type="Proteomes" id="UP001150217"/>
    </source>
</evidence>
<evidence type="ECO:0000256" key="1">
    <source>
        <dbReference type="SAM" id="MobiDB-lite"/>
    </source>
</evidence>
<dbReference type="EMBL" id="JANVFT010000002">
    <property type="protein sequence ID" value="KAJ4501388.1"/>
    <property type="molecule type" value="Genomic_DNA"/>
</dbReference>
<keyword evidence="3" id="KW-1185">Reference proteome</keyword>
<sequence>MAWQSSRFDSFPSEVVAMIFELGTFTELGKLQHSPNQTPFVFESSCKSNDYSYSPHFPILVSHVSRKWRAIALNTPALWSTLFFDHASHLERGRVFLERCSPRGSSSPEFCSGYFLDIVIATVPFKRKTTQDDDSISKEELEEIFNLLVPVTVRWRSFCLRVRDNTCKKVARDALGHNCGRAPNLETLQLYHFEDYNNVDELIEATIRDPVICFANNVPKLKHLSLIGVNLPWAQSPYLEGLDTLELALHPEKIRPPYEVWDRILRLSPDLRNLILHYSGPKVGWDEEGSPSSILAWQGDDLWRSDLPSGKIILDKLEVLSLTDMDAPYLTKILDRIQFPNVQRLVLELTSEEEDSDYSEFLQKCCSAGISNTESSSVRLFHNSNLSNSSMSTILSVENLKPPLFPFLHTLTSLTLSALDCKPSALQSLLACLPELIELEIDFQRVCVYDMYPESSLAWRIFGEDEPFAHTEDGETVLDSLSKNSSQNGPLLLPKLQVFKILRLGGRQVEGIIRNRECVVKDTCESDVGTMPSPTSNIYPDNVLTRQRSMYIIRYTREMEEQDPILRKLITSGCCYFPTNCVERRLGGWDTRTEPSDQLVEENPSAVLRRLEPELRDAYGRKVKAEYCSTAPIPINVETNGWTKVMVQAEMINAEESDRAEEDEYELTDDESGTEWE</sequence>
<evidence type="ECO:0000313" key="2">
    <source>
        <dbReference type="EMBL" id="KAJ4501388.1"/>
    </source>
</evidence>
<feature type="region of interest" description="Disordered" evidence="1">
    <location>
        <begin position="654"/>
        <end position="677"/>
    </location>
</feature>
<dbReference type="Proteomes" id="UP001150217">
    <property type="component" value="Unassembled WGS sequence"/>
</dbReference>
<organism evidence="2 3">
    <name type="scientific">Lentinula lateritia</name>
    <dbReference type="NCBI Taxonomy" id="40482"/>
    <lineage>
        <taxon>Eukaryota</taxon>
        <taxon>Fungi</taxon>
        <taxon>Dikarya</taxon>
        <taxon>Basidiomycota</taxon>
        <taxon>Agaricomycotina</taxon>
        <taxon>Agaricomycetes</taxon>
        <taxon>Agaricomycetidae</taxon>
        <taxon>Agaricales</taxon>
        <taxon>Marasmiineae</taxon>
        <taxon>Omphalotaceae</taxon>
        <taxon>Lentinula</taxon>
    </lineage>
</organism>
<protein>
    <recommendedName>
        <fullName evidence="4">F-box domain-containing protein</fullName>
    </recommendedName>
</protein>